<gene>
    <name evidence="1" type="ORF">S03H2_72942</name>
</gene>
<organism evidence="1">
    <name type="scientific">marine sediment metagenome</name>
    <dbReference type="NCBI Taxonomy" id="412755"/>
    <lineage>
        <taxon>unclassified sequences</taxon>
        <taxon>metagenomes</taxon>
        <taxon>ecological metagenomes</taxon>
    </lineage>
</organism>
<comment type="caution">
    <text evidence="1">The sequence shown here is derived from an EMBL/GenBank/DDBJ whole genome shotgun (WGS) entry which is preliminary data.</text>
</comment>
<evidence type="ECO:0000313" key="1">
    <source>
        <dbReference type="EMBL" id="GAH95156.1"/>
    </source>
</evidence>
<sequence>TAGVVLVRAGASTDIPTVRDLSGRVSEGTIVFTWSDPGL</sequence>
<accession>X1JK99</accession>
<feature type="non-terminal residue" evidence="1">
    <location>
        <position position="1"/>
    </location>
</feature>
<dbReference type="AlphaFoldDB" id="X1JK99"/>
<proteinExistence type="predicted"/>
<dbReference type="EMBL" id="BARU01049652">
    <property type="protein sequence ID" value="GAH95156.1"/>
    <property type="molecule type" value="Genomic_DNA"/>
</dbReference>
<feature type="non-terminal residue" evidence="1">
    <location>
        <position position="39"/>
    </location>
</feature>
<reference evidence="1" key="1">
    <citation type="journal article" date="2014" name="Front. Microbiol.">
        <title>High frequency of phylogenetically diverse reductive dehalogenase-homologous genes in deep subseafloor sedimentary metagenomes.</title>
        <authorList>
            <person name="Kawai M."/>
            <person name="Futagami T."/>
            <person name="Toyoda A."/>
            <person name="Takaki Y."/>
            <person name="Nishi S."/>
            <person name="Hori S."/>
            <person name="Arai W."/>
            <person name="Tsubouchi T."/>
            <person name="Morono Y."/>
            <person name="Uchiyama I."/>
            <person name="Ito T."/>
            <person name="Fujiyama A."/>
            <person name="Inagaki F."/>
            <person name="Takami H."/>
        </authorList>
    </citation>
    <scope>NUCLEOTIDE SEQUENCE</scope>
    <source>
        <strain evidence="1">Expedition CK06-06</strain>
    </source>
</reference>
<protein>
    <submittedName>
        <fullName evidence="1">Uncharacterized protein</fullName>
    </submittedName>
</protein>
<name>X1JK99_9ZZZZ</name>